<sequence>MRLRAALAEVGVEPQAVEMFALAAQAAGALARGEDLARITGATAAGQGVDGTALEGGRDRAGRAASGVLGLVEALTWLGAHLDSALVRVTSDLSVRNGRILLDRRGVEDPGALTSDQARRWRSRTRSVTRREIEAATGWGTGEVSDLVALANAPAGVAEPVCASMAAGVTPWRLARRFFREMGHQGHADAADVAEHLFGTDPEQVCTDRLDPDGHVKDGPWEHRAFYRALEGEATKLASRDPQAAAGARARAHERRDLRVSIDADGTGTIRLTGTAAQAAAIADRMEKAARAARAAGDERPLSQLRADIALSLLMHSVLDLPGGFPEDFEDLVATRWSEQMKAVLLALPKAVLNVIVPFDAFVHSPTNPTLTTRTSGIINAAPDGAGTIGSAPGRSDPPGRCPSCGHPASRGEAFRPPKEPPETPTAARCVPEEVLSVGMVTGAFPQFLTADAVRELALSPGTTLYRLLTDPADGRCVERSIASYAPDAAMRAQVHAADVTCRAPGCDRHAPYTQLDHVIAYSAGGPTSEVNLQDLHTGHHDPKTQGEWTAVMDANRDITWRSLLGRIYRTRSHDYRQYSTLLRQALDRVEQHTEELLAADARARQAARDQGRPTSSTDARGQTRASAPITREQALADAVDRAVYQALTHRPPARPLRGGEDFPDADTHPAYLGWDIVDLTHTRDDGRRRPGADPDTARAEREAQQAAQTDLDTRTRPTMGAGPDPLSGSTGTRSAGTGTQGGQPRTGRTTQPPDPNDQPPPF</sequence>
<dbReference type="InterPro" id="IPR003615">
    <property type="entry name" value="HNH_nuc"/>
</dbReference>
<dbReference type="OrthoDB" id="4849997at2"/>
<feature type="compositionally biased region" description="Low complexity" evidence="1">
    <location>
        <begin position="728"/>
        <end position="752"/>
    </location>
</feature>
<feature type="compositionally biased region" description="Pro residues" evidence="1">
    <location>
        <begin position="753"/>
        <end position="763"/>
    </location>
</feature>
<organism evidence="2 3">
    <name type="scientific">Ornithinimicrobium avium</name>
    <dbReference type="NCBI Taxonomy" id="2283195"/>
    <lineage>
        <taxon>Bacteria</taxon>
        <taxon>Bacillati</taxon>
        <taxon>Actinomycetota</taxon>
        <taxon>Actinomycetes</taxon>
        <taxon>Micrococcales</taxon>
        <taxon>Ornithinimicrobiaceae</taxon>
        <taxon>Ornithinimicrobium</taxon>
    </lineage>
</organism>
<protein>
    <submittedName>
        <fullName evidence="2">HNH endonuclease</fullName>
    </submittedName>
</protein>
<evidence type="ECO:0000256" key="1">
    <source>
        <dbReference type="SAM" id="MobiDB-lite"/>
    </source>
</evidence>
<keyword evidence="2" id="KW-0540">Nuclease</keyword>
<evidence type="ECO:0000313" key="2">
    <source>
        <dbReference type="EMBL" id="AXH94802.1"/>
    </source>
</evidence>
<gene>
    <name evidence="2" type="ORF">DV701_00095</name>
</gene>
<proteinExistence type="predicted"/>
<dbReference type="AlphaFoldDB" id="A0A345NIE4"/>
<feature type="region of interest" description="Disordered" evidence="1">
    <location>
        <begin position="373"/>
        <end position="426"/>
    </location>
</feature>
<dbReference type="KEGG" id="orn:DV701_00095"/>
<keyword evidence="2" id="KW-0378">Hydrolase</keyword>
<keyword evidence="2" id="KW-0255">Endonuclease</keyword>
<feature type="compositionally biased region" description="Polar residues" evidence="1">
    <location>
        <begin position="613"/>
        <end position="626"/>
    </location>
</feature>
<evidence type="ECO:0000313" key="3">
    <source>
        <dbReference type="Proteomes" id="UP000253790"/>
    </source>
</evidence>
<feature type="region of interest" description="Disordered" evidence="1">
    <location>
        <begin position="683"/>
        <end position="763"/>
    </location>
</feature>
<feature type="compositionally biased region" description="Basic and acidic residues" evidence="1">
    <location>
        <begin position="683"/>
        <end position="704"/>
    </location>
</feature>
<dbReference type="GO" id="GO:0004519">
    <property type="term" value="F:endonuclease activity"/>
    <property type="evidence" value="ECO:0007669"/>
    <property type="project" value="UniProtKB-KW"/>
</dbReference>
<feature type="compositionally biased region" description="Basic and acidic residues" evidence="1">
    <location>
        <begin position="413"/>
        <end position="422"/>
    </location>
</feature>
<keyword evidence="3" id="KW-1185">Reference proteome</keyword>
<dbReference type="EMBL" id="CP031229">
    <property type="protein sequence ID" value="AXH94802.1"/>
    <property type="molecule type" value="Genomic_DNA"/>
</dbReference>
<dbReference type="CDD" id="cd00085">
    <property type="entry name" value="HNHc"/>
    <property type="match status" value="1"/>
</dbReference>
<name>A0A345NIE4_9MICO</name>
<feature type="region of interest" description="Disordered" evidence="1">
    <location>
        <begin position="603"/>
        <end position="632"/>
    </location>
</feature>
<accession>A0A345NIE4</accession>
<feature type="compositionally biased region" description="Basic and acidic residues" evidence="1">
    <location>
        <begin position="603"/>
        <end position="612"/>
    </location>
</feature>
<reference evidence="2 3" key="1">
    <citation type="submission" date="2018-07" db="EMBL/GenBank/DDBJ databases">
        <title>Complete genome sequencing of Ornithinimicrobium sp. AMA3305.</title>
        <authorList>
            <person name="Bae J.-W."/>
        </authorList>
    </citation>
    <scope>NUCLEOTIDE SEQUENCE [LARGE SCALE GENOMIC DNA]</scope>
    <source>
        <strain evidence="2 3">AMA3305</strain>
    </source>
</reference>
<dbReference type="Proteomes" id="UP000253790">
    <property type="component" value="Chromosome"/>
</dbReference>